<sequence length="410" mass="45212">MKRAHWSDETEPRGIGRKTCGKVKTVDWRTHFPKQFADWHRGGQVVVSDATDSTAYLRRFQEEYGARDFMRPERDGRDTLIGQLEGQLAEARVALETLVTCSPGGGRLGRCRWGLVEQGPSSGGVLLPGAVDCGRGALRASRTRSPDTDRGARGCSCSGGWVTQPETELPRDVAELRALLALERRDLERQQARWELERSRWELDWERLTQQSVEARTSHLVVERLLKASEDRYRSGRERVREQGRASAYSESILATSSQHERNVQDGATAQRSTSSRAPMGPPALPTVVDQGEAESSHRRGPTEGGDERNDDAEEEKVESRPWVLGKAVKEEFTGEKAGSRPWVLGKAVKEEFTGEKAESRPWVLGKAVNKASPEGENEAESKIKFPCGGNGLGKAVKIPSVEGDSGDPG</sequence>
<evidence type="ECO:0000256" key="1">
    <source>
        <dbReference type="SAM" id="Coils"/>
    </source>
</evidence>
<dbReference type="Proteomes" id="UP000652761">
    <property type="component" value="Unassembled WGS sequence"/>
</dbReference>
<feature type="compositionally biased region" description="Basic and acidic residues" evidence="2">
    <location>
        <begin position="295"/>
        <end position="308"/>
    </location>
</feature>
<evidence type="ECO:0000313" key="3">
    <source>
        <dbReference type="EMBL" id="MQL96970.1"/>
    </source>
</evidence>
<feature type="region of interest" description="Disordered" evidence="2">
    <location>
        <begin position="352"/>
        <end position="410"/>
    </location>
</feature>
<accession>A0A843VTV1</accession>
<dbReference type="EMBL" id="NMUH01001984">
    <property type="protein sequence ID" value="MQL96970.1"/>
    <property type="molecule type" value="Genomic_DNA"/>
</dbReference>
<gene>
    <name evidence="3" type="ORF">Taro_029660</name>
</gene>
<evidence type="ECO:0000313" key="4">
    <source>
        <dbReference type="Proteomes" id="UP000652761"/>
    </source>
</evidence>
<keyword evidence="1" id="KW-0175">Coiled coil</keyword>
<keyword evidence="4" id="KW-1185">Reference proteome</keyword>
<evidence type="ECO:0000256" key="2">
    <source>
        <dbReference type="SAM" id="MobiDB-lite"/>
    </source>
</evidence>
<reference evidence="3" key="1">
    <citation type="submission" date="2017-07" db="EMBL/GenBank/DDBJ databases">
        <title>Taro Niue Genome Assembly and Annotation.</title>
        <authorList>
            <person name="Atibalentja N."/>
            <person name="Keating K."/>
            <person name="Fields C.J."/>
        </authorList>
    </citation>
    <scope>NUCLEOTIDE SEQUENCE</scope>
    <source>
        <strain evidence="3">Niue_2</strain>
        <tissue evidence="3">Leaf</tissue>
    </source>
</reference>
<feature type="region of interest" description="Disordered" evidence="2">
    <location>
        <begin position="232"/>
        <end position="323"/>
    </location>
</feature>
<feature type="compositionally biased region" description="Polar residues" evidence="2">
    <location>
        <begin position="266"/>
        <end position="277"/>
    </location>
</feature>
<comment type="caution">
    <text evidence="3">The sequence shown here is derived from an EMBL/GenBank/DDBJ whole genome shotgun (WGS) entry which is preliminary data.</text>
</comment>
<feature type="compositionally biased region" description="Basic and acidic residues" evidence="2">
    <location>
        <begin position="232"/>
        <end position="244"/>
    </location>
</feature>
<feature type="compositionally biased region" description="Polar residues" evidence="2">
    <location>
        <begin position="249"/>
        <end position="258"/>
    </location>
</feature>
<feature type="coiled-coil region" evidence="1">
    <location>
        <begin position="173"/>
        <end position="204"/>
    </location>
</feature>
<proteinExistence type="predicted"/>
<name>A0A843VTV1_COLES</name>
<protein>
    <submittedName>
        <fullName evidence="3">Uncharacterized protein</fullName>
    </submittedName>
</protein>
<dbReference type="AlphaFoldDB" id="A0A843VTV1"/>
<organism evidence="3 4">
    <name type="scientific">Colocasia esculenta</name>
    <name type="common">Wild taro</name>
    <name type="synonym">Arum esculentum</name>
    <dbReference type="NCBI Taxonomy" id="4460"/>
    <lineage>
        <taxon>Eukaryota</taxon>
        <taxon>Viridiplantae</taxon>
        <taxon>Streptophyta</taxon>
        <taxon>Embryophyta</taxon>
        <taxon>Tracheophyta</taxon>
        <taxon>Spermatophyta</taxon>
        <taxon>Magnoliopsida</taxon>
        <taxon>Liliopsida</taxon>
        <taxon>Araceae</taxon>
        <taxon>Aroideae</taxon>
        <taxon>Colocasieae</taxon>
        <taxon>Colocasia</taxon>
    </lineage>
</organism>